<name>A0A9D4ACF0_9ROSI</name>
<comment type="caution">
    <text evidence="1">The sequence shown here is derived from an EMBL/GenBank/DDBJ whole genome shotgun (WGS) entry which is preliminary data.</text>
</comment>
<organism evidence="1 2">
    <name type="scientific">Gossypium stocksii</name>
    <dbReference type="NCBI Taxonomy" id="47602"/>
    <lineage>
        <taxon>Eukaryota</taxon>
        <taxon>Viridiplantae</taxon>
        <taxon>Streptophyta</taxon>
        <taxon>Embryophyta</taxon>
        <taxon>Tracheophyta</taxon>
        <taxon>Spermatophyta</taxon>
        <taxon>Magnoliopsida</taxon>
        <taxon>eudicotyledons</taxon>
        <taxon>Gunneridae</taxon>
        <taxon>Pentapetalae</taxon>
        <taxon>rosids</taxon>
        <taxon>malvids</taxon>
        <taxon>Malvales</taxon>
        <taxon>Malvaceae</taxon>
        <taxon>Malvoideae</taxon>
        <taxon>Gossypium</taxon>
    </lineage>
</organism>
<sequence length="109" mass="12686">MRRIRKEAKKSDVYVDSNNGLVKKKEKRKDSAIWKVKNKRRSGEEEMLCHFGSFNQNASIRNISTCSPIPVVNDARKYDGIRLCSSFMWIIIISSSSSHYISKGHKDYW</sequence>
<dbReference type="EMBL" id="JAIQCV010000004">
    <property type="protein sequence ID" value="KAH1107069.1"/>
    <property type="molecule type" value="Genomic_DNA"/>
</dbReference>
<accession>A0A9D4ACF0</accession>
<dbReference type="Proteomes" id="UP000828251">
    <property type="component" value="Unassembled WGS sequence"/>
</dbReference>
<protein>
    <submittedName>
        <fullName evidence="1">Uncharacterized protein</fullName>
    </submittedName>
</protein>
<proteinExistence type="predicted"/>
<keyword evidence="2" id="KW-1185">Reference proteome</keyword>
<evidence type="ECO:0000313" key="2">
    <source>
        <dbReference type="Proteomes" id="UP000828251"/>
    </source>
</evidence>
<evidence type="ECO:0000313" key="1">
    <source>
        <dbReference type="EMBL" id="KAH1107069.1"/>
    </source>
</evidence>
<dbReference type="AlphaFoldDB" id="A0A9D4ACF0"/>
<gene>
    <name evidence="1" type="ORF">J1N35_010837</name>
</gene>
<reference evidence="1 2" key="1">
    <citation type="journal article" date="2021" name="Plant Biotechnol. J.">
        <title>Multi-omics assisted identification of the key and species-specific regulatory components of drought-tolerant mechanisms in Gossypium stocksii.</title>
        <authorList>
            <person name="Yu D."/>
            <person name="Ke L."/>
            <person name="Zhang D."/>
            <person name="Wu Y."/>
            <person name="Sun Y."/>
            <person name="Mei J."/>
            <person name="Sun J."/>
            <person name="Sun Y."/>
        </authorList>
    </citation>
    <scope>NUCLEOTIDE SEQUENCE [LARGE SCALE GENOMIC DNA]</scope>
    <source>
        <strain evidence="2">cv. E1</strain>
        <tissue evidence="1">Leaf</tissue>
    </source>
</reference>